<keyword evidence="2 9" id="KW-0813">Transport</keyword>
<keyword evidence="3" id="KW-1003">Cell membrane</keyword>
<gene>
    <name evidence="11" type="ORF">CCR87_15720</name>
</gene>
<dbReference type="InterPro" id="IPR055348">
    <property type="entry name" value="DctQ"/>
</dbReference>
<proteinExistence type="inferred from homology"/>
<name>A0A934TN97_9RHOB</name>
<dbReference type="InterPro" id="IPR007387">
    <property type="entry name" value="TRAP_DctQ"/>
</dbReference>
<comment type="caution">
    <text evidence="11">The sequence shown here is derived from an EMBL/GenBank/DDBJ whole genome shotgun (WGS) entry which is preliminary data.</text>
</comment>
<evidence type="ECO:0000259" key="10">
    <source>
        <dbReference type="Pfam" id="PF04290"/>
    </source>
</evidence>
<accession>A0A934TN97</accession>
<reference evidence="11" key="2">
    <citation type="journal article" date="2020" name="Microorganisms">
        <title>Osmotic Adaptation and Compatible Solute Biosynthesis of Phototrophic Bacteria as Revealed from Genome Analyses.</title>
        <authorList>
            <person name="Imhoff J.F."/>
            <person name="Rahn T."/>
            <person name="Kunzel S."/>
            <person name="Keller A."/>
            <person name="Neulinger S.C."/>
        </authorList>
    </citation>
    <scope>NUCLEOTIDE SEQUENCE</scope>
    <source>
        <strain evidence="11">LMG 28126</strain>
    </source>
</reference>
<feature type="transmembrane region" description="Helical" evidence="9">
    <location>
        <begin position="135"/>
        <end position="160"/>
    </location>
</feature>
<comment type="subunit">
    <text evidence="9">The complex comprises the extracytoplasmic solute receptor protein and the two transmembrane proteins.</text>
</comment>
<keyword evidence="5 9" id="KW-0812">Transmembrane</keyword>
<dbReference type="PANTHER" id="PTHR35011">
    <property type="entry name" value="2,3-DIKETO-L-GULONATE TRAP TRANSPORTER SMALL PERMEASE PROTEIN YIAM"/>
    <property type="match status" value="1"/>
</dbReference>
<evidence type="ECO:0000313" key="11">
    <source>
        <dbReference type="EMBL" id="MBK5928764.1"/>
    </source>
</evidence>
<feature type="transmembrane region" description="Helical" evidence="9">
    <location>
        <begin position="56"/>
        <end position="75"/>
    </location>
</feature>
<reference evidence="11" key="1">
    <citation type="submission" date="2017-05" db="EMBL/GenBank/DDBJ databases">
        <authorList>
            <person name="Imhoff J.F."/>
            <person name="Rahn T."/>
            <person name="Kuenzel S."/>
            <person name="Neulinger S.C."/>
        </authorList>
    </citation>
    <scope>NUCLEOTIDE SEQUENCE</scope>
    <source>
        <strain evidence="11">LMG 28126</strain>
    </source>
</reference>
<keyword evidence="12" id="KW-1185">Reference proteome</keyword>
<dbReference type="EMBL" id="NHSD01000323">
    <property type="protein sequence ID" value="MBK5928764.1"/>
    <property type="molecule type" value="Genomic_DNA"/>
</dbReference>
<feature type="transmembrane region" description="Helical" evidence="9">
    <location>
        <begin position="21"/>
        <end position="44"/>
    </location>
</feature>
<dbReference type="GO" id="GO:0005886">
    <property type="term" value="C:plasma membrane"/>
    <property type="evidence" value="ECO:0007669"/>
    <property type="project" value="UniProtKB-SubCell"/>
</dbReference>
<evidence type="ECO:0000256" key="6">
    <source>
        <dbReference type="ARBA" id="ARBA00022989"/>
    </source>
</evidence>
<dbReference type="AlphaFoldDB" id="A0A934TN97"/>
<evidence type="ECO:0000256" key="9">
    <source>
        <dbReference type="RuleBase" id="RU369079"/>
    </source>
</evidence>
<dbReference type="Proteomes" id="UP000706333">
    <property type="component" value="Unassembled WGS sequence"/>
</dbReference>
<evidence type="ECO:0000256" key="3">
    <source>
        <dbReference type="ARBA" id="ARBA00022475"/>
    </source>
</evidence>
<dbReference type="PANTHER" id="PTHR35011:SF4">
    <property type="entry name" value="SLL1102 PROTEIN"/>
    <property type="match status" value="1"/>
</dbReference>
<evidence type="ECO:0000256" key="7">
    <source>
        <dbReference type="ARBA" id="ARBA00023136"/>
    </source>
</evidence>
<evidence type="ECO:0000256" key="8">
    <source>
        <dbReference type="ARBA" id="ARBA00038436"/>
    </source>
</evidence>
<keyword evidence="4 9" id="KW-0997">Cell inner membrane</keyword>
<dbReference type="GO" id="GO:0022857">
    <property type="term" value="F:transmembrane transporter activity"/>
    <property type="evidence" value="ECO:0007669"/>
    <property type="project" value="UniProtKB-UniRule"/>
</dbReference>
<organism evidence="11 12">
    <name type="scientific">Rhodobaculum claviforme</name>
    <dbReference type="NCBI Taxonomy" id="1549854"/>
    <lineage>
        <taxon>Bacteria</taxon>
        <taxon>Pseudomonadati</taxon>
        <taxon>Pseudomonadota</taxon>
        <taxon>Alphaproteobacteria</taxon>
        <taxon>Rhodobacterales</taxon>
        <taxon>Paracoccaceae</taxon>
        <taxon>Rhodobaculum</taxon>
    </lineage>
</organism>
<comment type="similarity">
    <text evidence="8 9">Belongs to the TRAP transporter small permease family.</text>
</comment>
<comment type="subcellular location">
    <subcellularLocation>
        <location evidence="1 9">Cell inner membrane</location>
        <topology evidence="1 9">Multi-pass membrane protein</topology>
    </subcellularLocation>
</comment>
<keyword evidence="6 9" id="KW-1133">Transmembrane helix</keyword>
<evidence type="ECO:0000256" key="1">
    <source>
        <dbReference type="ARBA" id="ARBA00004429"/>
    </source>
</evidence>
<dbReference type="RefSeq" id="WP_201158523.1">
    <property type="nucleotide sequence ID" value="NZ_NHSD01000323.1"/>
</dbReference>
<protein>
    <recommendedName>
        <fullName evidence="9">TRAP transporter small permease protein</fullName>
    </recommendedName>
</protein>
<evidence type="ECO:0000256" key="2">
    <source>
        <dbReference type="ARBA" id="ARBA00022448"/>
    </source>
</evidence>
<feature type="transmembrane region" description="Helical" evidence="9">
    <location>
        <begin position="96"/>
        <end position="115"/>
    </location>
</feature>
<evidence type="ECO:0000256" key="5">
    <source>
        <dbReference type="ARBA" id="ARBA00022692"/>
    </source>
</evidence>
<comment type="function">
    <text evidence="9">Part of the tripartite ATP-independent periplasmic (TRAP) transport system.</text>
</comment>
<sequence length="178" mass="19134">MLRPLLTVAAACDRISRAMGAVTMACVLGMVLLQFALVVLRYAFGMSWIFLQEGVLYLHASIFMLGAGYTLWAQGHVRVDIFHARLSRRAQAGVDVAGHLLFLGPALGMLLYWSWPMVRRSWAILEGPISTGGIPASFLLKSLVPAFCVLVLVQALAALIRDAARLAGATVSEVGHGA</sequence>
<feature type="domain" description="Tripartite ATP-independent periplasmic transporters DctQ component" evidence="10">
    <location>
        <begin position="30"/>
        <end position="164"/>
    </location>
</feature>
<keyword evidence="7 9" id="KW-0472">Membrane</keyword>
<evidence type="ECO:0000313" key="12">
    <source>
        <dbReference type="Proteomes" id="UP000706333"/>
    </source>
</evidence>
<evidence type="ECO:0000256" key="4">
    <source>
        <dbReference type="ARBA" id="ARBA00022519"/>
    </source>
</evidence>
<dbReference type="Pfam" id="PF04290">
    <property type="entry name" value="DctQ"/>
    <property type="match status" value="1"/>
</dbReference>